<protein>
    <submittedName>
        <fullName evidence="1">Uncharacterized protein</fullName>
    </submittedName>
</protein>
<dbReference type="Proteomes" id="UP000054630">
    <property type="component" value="Unassembled WGS sequence"/>
</dbReference>
<sequence length="135" mass="15289">MSTSSVELCEKLNTCLKLCAFHMAYSHCSIVIMTLLAISREPESVCSEAVYRLFLPLFNILIVHTDGIQCLLGICGFSRWVNPIKHWTGLKVQCFGFELNSVVYVKLTTVLASKSANEVDCKKELRKKFRIILKN</sequence>
<keyword evidence="2" id="KW-1185">Reference proteome</keyword>
<organism evidence="1 2">
    <name type="scientific">Trichinella nelsoni</name>
    <dbReference type="NCBI Taxonomy" id="6336"/>
    <lineage>
        <taxon>Eukaryota</taxon>
        <taxon>Metazoa</taxon>
        <taxon>Ecdysozoa</taxon>
        <taxon>Nematoda</taxon>
        <taxon>Enoplea</taxon>
        <taxon>Dorylaimia</taxon>
        <taxon>Trichinellida</taxon>
        <taxon>Trichinellidae</taxon>
        <taxon>Trichinella</taxon>
    </lineage>
</organism>
<evidence type="ECO:0000313" key="2">
    <source>
        <dbReference type="Proteomes" id="UP000054630"/>
    </source>
</evidence>
<name>A0A0V0SF62_9BILA</name>
<proteinExistence type="predicted"/>
<accession>A0A0V0SF62</accession>
<dbReference type="OrthoDB" id="10319260at2759"/>
<dbReference type="AlphaFoldDB" id="A0A0V0SF62"/>
<reference evidence="1 2" key="1">
    <citation type="submission" date="2015-01" db="EMBL/GenBank/DDBJ databases">
        <title>Evolution of Trichinella species and genotypes.</title>
        <authorList>
            <person name="Korhonen P.K."/>
            <person name="Edoardo P."/>
            <person name="Giuseppe L.R."/>
            <person name="Gasser R.B."/>
        </authorList>
    </citation>
    <scope>NUCLEOTIDE SEQUENCE [LARGE SCALE GENOMIC DNA]</scope>
    <source>
        <strain evidence="1">ISS37</strain>
    </source>
</reference>
<comment type="caution">
    <text evidence="1">The sequence shown here is derived from an EMBL/GenBank/DDBJ whole genome shotgun (WGS) entry which is preliminary data.</text>
</comment>
<dbReference type="EMBL" id="JYDL01000013">
    <property type="protein sequence ID" value="KRX25238.1"/>
    <property type="molecule type" value="Genomic_DNA"/>
</dbReference>
<evidence type="ECO:0000313" key="1">
    <source>
        <dbReference type="EMBL" id="KRX25238.1"/>
    </source>
</evidence>
<gene>
    <name evidence="1" type="ORF">T07_2406</name>
</gene>